<evidence type="ECO:0000313" key="7">
    <source>
        <dbReference type="EMBL" id="PTX47807.1"/>
    </source>
</evidence>
<dbReference type="InterPro" id="IPR015421">
    <property type="entry name" value="PyrdxlP-dep_Trfase_major"/>
</dbReference>
<accession>A0A2T6AVH0</accession>
<evidence type="ECO:0000259" key="6">
    <source>
        <dbReference type="PROSITE" id="PS50949"/>
    </source>
</evidence>
<dbReference type="InterPro" id="IPR004839">
    <property type="entry name" value="Aminotransferase_I/II_large"/>
</dbReference>
<reference evidence="7 8" key="1">
    <citation type="submission" date="2018-04" db="EMBL/GenBank/DDBJ databases">
        <title>Genomic Encyclopedia of Archaeal and Bacterial Type Strains, Phase II (KMG-II): from individual species to whole genera.</title>
        <authorList>
            <person name="Goeker M."/>
        </authorList>
    </citation>
    <scope>NUCLEOTIDE SEQUENCE [LARGE SCALE GENOMIC DNA]</scope>
    <source>
        <strain evidence="7 8">DSM 29329</strain>
    </source>
</reference>
<keyword evidence="5" id="KW-0804">Transcription</keyword>
<dbReference type="PROSITE" id="PS50949">
    <property type="entry name" value="HTH_GNTR"/>
    <property type="match status" value="1"/>
</dbReference>
<dbReference type="PANTHER" id="PTHR46577">
    <property type="entry name" value="HTH-TYPE TRANSCRIPTIONAL REGULATORY PROTEIN GABR"/>
    <property type="match status" value="1"/>
</dbReference>
<keyword evidence="3" id="KW-0805">Transcription regulation</keyword>
<comment type="similarity">
    <text evidence="1">In the C-terminal section; belongs to the class-I pyridoxal-phosphate-dependent aminotransferase family.</text>
</comment>
<dbReference type="GO" id="GO:0030170">
    <property type="term" value="F:pyridoxal phosphate binding"/>
    <property type="evidence" value="ECO:0007669"/>
    <property type="project" value="InterPro"/>
</dbReference>
<organism evidence="7 8">
    <name type="scientific">Allosediminivita pacifica</name>
    <dbReference type="NCBI Taxonomy" id="1267769"/>
    <lineage>
        <taxon>Bacteria</taxon>
        <taxon>Pseudomonadati</taxon>
        <taxon>Pseudomonadota</taxon>
        <taxon>Alphaproteobacteria</taxon>
        <taxon>Rhodobacterales</taxon>
        <taxon>Paracoccaceae</taxon>
        <taxon>Allosediminivita</taxon>
    </lineage>
</organism>
<dbReference type="Gene3D" id="3.90.1150.10">
    <property type="entry name" value="Aspartate Aminotransferase, domain 1"/>
    <property type="match status" value="1"/>
</dbReference>
<comment type="caution">
    <text evidence="7">The sequence shown here is derived from an EMBL/GenBank/DDBJ whole genome shotgun (WGS) entry which is preliminary data.</text>
</comment>
<dbReference type="Gene3D" id="3.40.640.10">
    <property type="entry name" value="Type I PLP-dependent aspartate aminotransferase-like (Major domain)"/>
    <property type="match status" value="1"/>
</dbReference>
<dbReference type="Pfam" id="PF00155">
    <property type="entry name" value="Aminotran_1_2"/>
    <property type="match status" value="1"/>
</dbReference>
<dbReference type="InterPro" id="IPR015422">
    <property type="entry name" value="PyrdxlP-dep_Trfase_small"/>
</dbReference>
<evidence type="ECO:0000256" key="3">
    <source>
        <dbReference type="ARBA" id="ARBA00023015"/>
    </source>
</evidence>
<evidence type="ECO:0000313" key="8">
    <source>
        <dbReference type="Proteomes" id="UP000244069"/>
    </source>
</evidence>
<dbReference type="SMART" id="SM00345">
    <property type="entry name" value="HTH_GNTR"/>
    <property type="match status" value="1"/>
</dbReference>
<dbReference type="SUPFAM" id="SSF53383">
    <property type="entry name" value="PLP-dependent transferases"/>
    <property type="match status" value="1"/>
</dbReference>
<dbReference type="AlphaFoldDB" id="A0A2T6AVH0"/>
<dbReference type="OrthoDB" id="9804020at2"/>
<evidence type="ECO:0000256" key="4">
    <source>
        <dbReference type="ARBA" id="ARBA00023125"/>
    </source>
</evidence>
<proteinExistence type="inferred from homology"/>
<dbReference type="Gene3D" id="1.10.10.10">
    <property type="entry name" value="Winged helix-like DNA-binding domain superfamily/Winged helix DNA-binding domain"/>
    <property type="match status" value="1"/>
</dbReference>
<dbReference type="EMBL" id="QBKN01000011">
    <property type="protein sequence ID" value="PTX47807.1"/>
    <property type="molecule type" value="Genomic_DNA"/>
</dbReference>
<dbReference type="GO" id="GO:0003677">
    <property type="term" value="F:DNA binding"/>
    <property type="evidence" value="ECO:0007669"/>
    <property type="project" value="UniProtKB-KW"/>
</dbReference>
<evidence type="ECO:0000256" key="5">
    <source>
        <dbReference type="ARBA" id="ARBA00023163"/>
    </source>
</evidence>
<dbReference type="GO" id="GO:0003700">
    <property type="term" value="F:DNA-binding transcription factor activity"/>
    <property type="evidence" value="ECO:0007669"/>
    <property type="project" value="InterPro"/>
</dbReference>
<dbReference type="SUPFAM" id="SSF46785">
    <property type="entry name" value="Winged helix' DNA-binding domain"/>
    <property type="match status" value="1"/>
</dbReference>
<name>A0A2T6AVH0_9RHOB</name>
<evidence type="ECO:0000256" key="1">
    <source>
        <dbReference type="ARBA" id="ARBA00005384"/>
    </source>
</evidence>
<dbReference type="InterPro" id="IPR036388">
    <property type="entry name" value="WH-like_DNA-bd_sf"/>
</dbReference>
<dbReference type="PANTHER" id="PTHR46577:SF1">
    <property type="entry name" value="HTH-TYPE TRANSCRIPTIONAL REGULATORY PROTEIN GABR"/>
    <property type="match status" value="1"/>
</dbReference>
<dbReference type="InterPro" id="IPR015424">
    <property type="entry name" value="PyrdxlP-dep_Trfase"/>
</dbReference>
<dbReference type="Proteomes" id="UP000244069">
    <property type="component" value="Unassembled WGS sequence"/>
</dbReference>
<keyword evidence="8" id="KW-1185">Reference proteome</keyword>
<protein>
    <submittedName>
        <fullName evidence="7">GntR family transcriptional regulator</fullName>
    </submittedName>
</protein>
<keyword evidence="4" id="KW-0238">DNA-binding</keyword>
<dbReference type="InterPro" id="IPR036390">
    <property type="entry name" value="WH_DNA-bd_sf"/>
</dbReference>
<dbReference type="Pfam" id="PF00392">
    <property type="entry name" value="GntR"/>
    <property type="match status" value="1"/>
</dbReference>
<feature type="domain" description="HTH gntR-type" evidence="6">
    <location>
        <begin position="15"/>
        <end position="83"/>
    </location>
</feature>
<dbReference type="RefSeq" id="WP_107976248.1">
    <property type="nucleotide sequence ID" value="NZ_BMEZ01000013.1"/>
</dbReference>
<dbReference type="InterPro" id="IPR051446">
    <property type="entry name" value="HTH_trans_reg/aminotransferase"/>
</dbReference>
<gene>
    <name evidence="7" type="ORF">C8N44_111138</name>
</gene>
<dbReference type="CDD" id="cd07377">
    <property type="entry name" value="WHTH_GntR"/>
    <property type="match status" value="1"/>
</dbReference>
<keyword evidence="2" id="KW-0663">Pyridoxal phosphate</keyword>
<dbReference type="CDD" id="cd00609">
    <property type="entry name" value="AAT_like"/>
    <property type="match status" value="1"/>
</dbReference>
<dbReference type="InterPro" id="IPR000524">
    <property type="entry name" value="Tscrpt_reg_HTH_GntR"/>
</dbReference>
<sequence>MGTISEIYESASADGPKYRAVADAIRGAIGAGTLQPGDKLPPVRELAWQLSITPGTVARAYTCLTDDGIATASVGRGTFVADPEANRHAARDRHFAHDNTAEESDLVNLFSPRLPDMGQVALIHDAFAQLSERPALDLLNYPTRTGYAPARRAALRWLADSDLGEVREKHVVLTHGGQSGVSLVMQAVLKGRWPVILVEELSYPGFRRAAELLRADVVAVPMDEHGIIPQALDEAASRHEAQLLCTSPEVHNPTGIVTPPERREEIAEVARLRGFHVLEDDCYRLSRASGPSYRKLLPGQGWHLSSVSKTLSPALRVGFAVAPDGLEGRLRRAAEHGYFGLARPLTDLTEDLLTRDETYRVLDGVRKEYQRYVRAAVEILDCSDLVWHEDIPFLWLPLPRGWRAGAFVRAAEAHGVQLRSADDFALRDGFAPHAVRLAINAQVSLKSFEAAMWRLRRLLEDLPDQIEV</sequence>
<evidence type="ECO:0000256" key="2">
    <source>
        <dbReference type="ARBA" id="ARBA00022898"/>
    </source>
</evidence>